<dbReference type="RefSeq" id="XP_056043070.1">
    <property type="nucleotide sequence ID" value="XM_056184119.1"/>
</dbReference>
<proteinExistence type="predicted"/>
<dbReference type="Proteomes" id="UP001217417">
    <property type="component" value="Unassembled WGS sequence"/>
</dbReference>
<sequence>MVNNYPVFKPVFHLYINAENSELVSTFETGKPGKRIFVQIHEGYCDSSDDHYPFNIKIKSGTNWLYLTPDNKLTLDVRLRAETEDGHGVYIHYEGYTYPTPAMNAIFDGSGSSMEFGETEFFIQPVIETDAPKEGWVNNKHFVGKGRFVRNEKGVMGAEYYISMVM</sequence>
<dbReference type="AlphaFoldDB" id="A0AAD7QQQ3"/>
<accession>A0AAD7QQQ3</accession>
<gene>
    <name evidence="1" type="ORF">POJ06DRAFT_113330</name>
</gene>
<name>A0AAD7QQQ3_9ASCO</name>
<dbReference type="GeneID" id="80879285"/>
<comment type="caution">
    <text evidence="1">The sequence shown here is derived from an EMBL/GenBank/DDBJ whole genome shotgun (WGS) entry which is preliminary data.</text>
</comment>
<protein>
    <submittedName>
        <fullName evidence="1">Uncharacterized protein</fullName>
    </submittedName>
</protein>
<dbReference type="Pfam" id="PF11578">
    <property type="entry name" value="DUF3237"/>
    <property type="match status" value="1"/>
</dbReference>
<reference evidence="1" key="1">
    <citation type="submission" date="2023-03" db="EMBL/GenBank/DDBJ databases">
        <title>Near-Complete genome sequence of Lipomyces tetrasporous NRRL Y-64009, an oleaginous yeast capable of growing on lignocellulosic hydrolysates.</title>
        <authorList>
            <consortium name="Lawrence Berkeley National Laboratory"/>
            <person name="Jagtap S.S."/>
            <person name="Liu J.-J."/>
            <person name="Walukiewicz H.E."/>
            <person name="Pangilinan J."/>
            <person name="Lipzen A."/>
            <person name="Ahrendt S."/>
            <person name="Koriabine M."/>
            <person name="Cobaugh K."/>
            <person name="Salamov A."/>
            <person name="Yoshinaga Y."/>
            <person name="Ng V."/>
            <person name="Daum C."/>
            <person name="Grigoriev I.V."/>
            <person name="Slininger P.J."/>
            <person name="Dien B.S."/>
            <person name="Jin Y.-S."/>
            <person name="Rao C.V."/>
        </authorList>
    </citation>
    <scope>NUCLEOTIDE SEQUENCE</scope>
    <source>
        <strain evidence="1">NRRL Y-64009</strain>
    </source>
</reference>
<keyword evidence="2" id="KW-1185">Reference proteome</keyword>
<evidence type="ECO:0000313" key="2">
    <source>
        <dbReference type="Proteomes" id="UP001217417"/>
    </source>
</evidence>
<organism evidence="1 2">
    <name type="scientific">Lipomyces tetrasporus</name>
    <dbReference type="NCBI Taxonomy" id="54092"/>
    <lineage>
        <taxon>Eukaryota</taxon>
        <taxon>Fungi</taxon>
        <taxon>Dikarya</taxon>
        <taxon>Ascomycota</taxon>
        <taxon>Saccharomycotina</taxon>
        <taxon>Lipomycetes</taxon>
        <taxon>Lipomycetales</taxon>
        <taxon>Lipomycetaceae</taxon>
        <taxon>Lipomyces</taxon>
    </lineage>
</organism>
<dbReference type="Gene3D" id="2.40.160.20">
    <property type="match status" value="1"/>
</dbReference>
<dbReference type="EMBL" id="JARPMG010000006">
    <property type="protein sequence ID" value="KAJ8099620.1"/>
    <property type="molecule type" value="Genomic_DNA"/>
</dbReference>
<evidence type="ECO:0000313" key="1">
    <source>
        <dbReference type="EMBL" id="KAJ8099620.1"/>
    </source>
</evidence>